<comment type="catalytic activity">
    <reaction evidence="6">
        <text>1,5-bis(diphospho)-1D-myo-inositol 2,3,4,6-tetrakisphosphate + H2O = 1-diphospho-1D-myo-inositol 2,3,4,5,6-pentakisphosphate + phosphate + 2 H(+)</text>
        <dbReference type="Rhea" id="RHEA:79699"/>
        <dbReference type="ChEBI" id="CHEBI:15377"/>
        <dbReference type="ChEBI" id="CHEBI:15378"/>
        <dbReference type="ChEBI" id="CHEBI:43474"/>
        <dbReference type="ChEBI" id="CHEBI:74946"/>
        <dbReference type="ChEBI" id="CHEBI:77983"/>
        <dbReference type="EC" id="3.6.1.52"/>
    </reaction>
    <physiologicalReaction direction="left-to-right" evidence="6">
        <dbReference type="Rhea" id="RHEA:79700"/>
    </physiologicalReaction>
</comment>
<evidence type="ECO:0000313" key="11">
    <source>
        <dbReference type="EMBL" id="EMG48473.1"/>
    </source>
</evidence>
<name>M3J8P2_CANMX</name>
<proteinExistence type="inferred from homology"/>
<feature type="region of interest" description="Disordered" evidence="8">
    <location>
        <begin position="1"/>
        <end position="61"/>
    </location>
</feature>
<comment type="catalytic activity">
    <reaction evidence="7">
        <text>6-diphospho-1D-myo-inositol pentakisphosphate + H2O = 1D-myo-inositol hexakisphosphate + phosphate + H(+)</text>
        <dbReference type="Rhea" id="RHEA:79703"/>
        <dbReference type="ChEBI" id="CHEBI:15377"/>
        <dbReference type="ChEBI" id="CHEBI:15378"/>
        <dbReference type="ChEBI" id="CHEBI:43474"/>
        <dbReference type="ChEBI" id="CHEBI:58130"/>
        <dbReference type="ChEBI" id="CHEBI:230534"/>
        <dbReference type="EC" id="3.6.1.52"/>
    </reaction>
    <physiologicalReaction direction="left-to-right" evidence="7">
        <dbReference type="Rhea" id="RHEA:79704"/>
    </physiologicalReaction>
</comment>
<comment type="caution">
    <text evidence="11">The sequence shown here is derived from an EMBL/GenBank/DDBJ whole genome shotgun (WGS) entry which is preliminary data.</text>
</comment>
<dbReference type="InterPro" id="IPR004861">
    <property type="entry name" value="Siw14-like"/>
</dbReference>
<dbReference type="eggNOG" id="KOG1572">
    <property type="taxonomic scope" value="Eukaryota"/>
</dbReference>
<dbReference type="STRING" id="1245528.M3J8P2"/>
<evidence type="ECO:0000259" key="10">
    <source>
        <dbReference type="PROSITE" id="PS50056"/>
    </source>
</evidence>
<dbReference type="InterPro" id="IPR029021">
    <property type="entry name" value="Prot-tyrosine_phosphatase-like"/>
</dbReference>
<feature type="domain" description="Tyrosine-protein phosphatase" evidence="9">
    <location>
        <begin position="132"/>
        <end position="281"/>
    </location>
</feature>
<evidence type="ECO:0000256" key="1">
    <source>
        <dbReference type="ARBA" id="ARBA00012527"/>
    </source>
</evidence>
<dbReference type="Pfam" id="PF03162">
    <property type="entry name" value="Y_phosphatase2"/>
    <property type="match status" value="1"/>
</dbReference>
<evidence type="ECO:0000256" key="2">
    <source>
        <dbReference type="ARBA" id="ARBA00022801"/>
    </source>
</evidence>
<dbReference type="OrthoDB" id="6375174at2759"/>
<dbReference type="GO" id="GO:0052840">
    <property type="term" value="F:inositol diphosphate tetrakisphosphate diphosphatase activity"/>
    <property type="evidence" value="ECO:0007669"/>
    <property type="project" value="TreeGrafter"/>
</dbReference>
<dbReference type="Proteomes" id="UP000011777">
    <property type="component" value="Unassembled WGS sequence"/>
</dbReference>
<dbReference type="PROSITE" id="PS00383">
    <property type="entry name" value="TYR_PHOSPHATASE_1"/>
    <property type="match status" value="1"/>
</dbReference>
<dbReference type="OMA" id="KRYCYER"/>
<dbReference type="InterPro" id="IPR020428">
    <property type="entry name" value="PFA-DSPs"/>
</dbReference>
<dbReference type="EMBL" id="AOGT01001095">
    <property type="protein sequence ID" value="EMG48473.1"/>
    <property type="molecule type" value="Genomic_DNA"/>
</dbReference>
<dbReference type="SUPFAM" id="SSF52799">
    <property type="entry name" value="(Phosphotyrosine protein) phosphatases II"/>
    <property type="match status" value="1"/>
</dbReference>
<reference evidence="11 12" key="1">
    <citation type="submission" date="2013-02" db="EMBL/GenBank/DDBJ databases">
        <title>Genome sequence of Candida maltosa Xu316, a potential industrial strain for xylitol and ethanol production.</title>
        <authorList>
            <person name="Yu J."/>
            <person name="Wang Q."/>
            <person name="Geng X."/>
            <person name="Bao W."/>
            <person name="He P."/>
            <person name="Cai J."/>
        </authorList>
    </citation>
    <scope>NUCLEOTIDE SEQUENCE [LARGE SCALE GENOMIC DNA]</scope>
    <source>
        <strain evidence="12">Xu316</strain>
    </source>
</reference>
<comment type="similarity">
    <text evidence="3">Belongs to the protein-tyrosine phosphatase family. Atypical dual-specificity phosphatase Siw14-like subfamily.</text>
</comment>
<evidence type="ECO:0000256" key="8">
    <source>
        <dbReference type="SAM" id="MobiDB-lite"/>
    </source>
</evidence>
<keyword evidence="2" id="KW-0378">Hydrolase</keyword>
<evidence type="ECO:0000256" key="4">
    <source>
        <dbReference type="ARBA" id="ARBA00047342"/>
    </source>
</evidence>
<dbReference type="Gene3D" id="3.90.190.10">
    <property type="entry name" value="Protein tyrosine phosphatase superfamily"/>
    <property type="match status" value="1"/>
</dbReference>
<dbReference type="EC" id="3.6.1.52" evidence="1"/>
<evidence type="ECO:0000256" key="6">
    <source>
        <dbReference type="ARBA" id="ARBA00047927"/>
    </source>
</evidence>
<gene>
    <name evidence="11" type="ORF">G210_0953</name>
</gene>
<dbReference type="InterPro" id="IPR020422">
    <property type="entry name" value="TYR_PHOSPHATASE_DUAL_dom"/>
</dbReference>
<protein>
    <recommendedName>
        <fullName evidence="1">diphosphoinositol-polyphosphate diphosphatase</fullName>
        <ecNumber evidence="1">3.6.1.52</ecNumber>
    </recommendedName>
</protein>
<dbReference type="GO" id="GO:0005737">
    <property type="term" value="C:cytoplasm"/>
    <property type="evidence" value="ECO:0007669"/>
    <property type="project" value="TreeGrafter"/>
</dbReference>
<feature type="compositionally biased region" description="Acidic residues" evidence="8">
    <location>
        <begin position="1"/>
        <end position="14"/>
    </location>
</feature>
<evidence type="ECO:0000313" key="12">
    <source>
        <dbReference type="Proteomes" id="UP000011777"/>
    </source>
</evidence>
<dbReference type="PRINTS" id="PR01911">
    <property type="entry name" value="PFDSPHPHTASE"/>
</dbReference>
<accession>M3J8P2</accession>
<dbReference type="PANTHER" id="PTHR31126">
    <property type="entry name" value="TYROSINE-PROTEIN PHOSPHATASE"/>
    <property type="match status" value="1"/>
</dbReference>
<sequence>MSDTIEDPFQMDEEFSLKNDPDPTPSTQDSLTIPDSFSLDTNTNNNSNNDIAPSYPTPPDIQYDNKVIRSKLEQFKLEESSNNAGMITTTEEEGEKFEEDIDDKLDMNLQEKLRVEYEQSINHDKPLTPPENFAPVINKIYRSSFPQPNNFTFLKKLKLKSILCLIPEDYPHLQQEFIKNENIKLFQLGMSGNKEPFVKISSDLITEAIKIVLNPENQPILIHCNRGKHRTGCLVGVIRRLQNWSYTLIFDEYRKFASPKERPMDQQFIEIYCLNGLCLLQRNSLPYNPALNNANPLSANGVTLALNKLRNADLPFTIRYNVSHAKLKPSAFTGSPSYIIQEPKSEAPPNKKHDNGVGLAAANVLLNLNELPDVPWFGIATPAEFPKAPLRTSDPPKTAAGIGDIDNLSKVSLMLDLSKLMVLTNLVKKSTGHSKFPPN</sequence>
<comment type="catalytic activity">
    <reaction evidence="4">
        <text>5-diphospho-1D-myo-inositol 1,2,3,4,6-pentakisphosphate + H2O = 1D-myo-inositol hexakisphosphate + phosphate + H(+)</text>
        <dbReference type="Rhea" id="RHEA:22384"/>
        <dbReference type="ChEBI" id="CHEBI:15377"/>
        <dbReference type="ChEBI" id="CHEBI:15378"/>
        <dbReference type="ChEBI" id="CHEBI:43474"/>
        <dbReference type="ChEBI" id="CHEBI:58130"/>
        <dbReference type="ChEBI" id="CHEBI:58628"/>
        <dbReference type="EC" id="3.6.1.52"/>
    </reaction>
    <physiologicalReaction direction="left-to-right" evidence="4">
        <dbReference type="Rhea" id="RHEA:22385"/>
    </physiologicalReaction>
</comment>
<evidence type="ECO:0000256" key="3">
    <source>
        <dbReference type="ARBA" id="ARBA00044949"/>
    </source>
</evidence>
<dbReference type="FunFam" id="3.90.190.10:FF:000024">
    <property type="entry name" value="probable tyrosine-protein phosphatase At1g05000"/>
    <property type="match status" value="1"/>
</dbReference>
<dbReference type="AlphaFoldDB" id="M3J8P2"/>
<dbReference type="PANTHER" id="PTHR31126:SF48">
    <property type="entry name" value="INOSITOL PHOSPHATASE SIW14"/>
    <property type="match status" value="1"/>
</dbReference>
<evidence type="ECO:0000259" key="9">
    <source>
        <dbReference type="PROSITE" id="PS50054"/>
    </source>
</evidence>
<organism evidence="11 12">
    <name type="scientific">Candida maltosa (strain Xu316)</name>
    <name type="common">Yeast</name>
    <dbReference type="NCBI Taxonomy" id="1245528"/>
    <lineage>
        <taxon>Eukaryota</taxon>
        <taxon>Fungi</taxon>
        <taxon>Dikarya</taxon>
        <taxon>Ascomycota</taxon>
        <taxon>Saccharomycotina</taxon>
        <taxon>Pichiomycetes</taxon>
        <taxon>Debaryomycetaceae</taxon>
        <taxon>Candida/Lodderomyces clade</taxon>
        <taxon>Candida</taxon>
    </lineage>
</organism>
<dbReference type="GO" id="GO:0016791">
    <property type="term" value="F:phosphatase activity"/>
    <property type="evidence" value="ECO:0007669"/>
    <property type="project" value="InterPro"/>
</dbReference>
<dbReference type="InterPro" id="IPR000387">
    <property type="entry name" value="Tyr_Pase_dom"/>
</dbReference>
<evidence type="ECO:0000256" key="7">
    <source>
        <dbReference type="ARBA" id="ARBA00048424"/>
    </source>
</evidence>
<dbReference type="PROSITE" id="PS50056">
    <property type="entry name" value="TYR_PHOSPHATASE_2"/>
    <property type="match status" value="1"/>
</dbReference>
<feature type="domain" description="Tyrosine specific protein phosphatases" evidence="10">
    <location>
        <begin position="195"/>
        <end position="237"/>
    </location>
</feature>
<dbReference type="InterPro" id="IPR016130">
    <property type="entry name" value="Tyr_Pase_AS"/>
</dbReference>
<dbReference type="PROSITE" id="PS50054">
    <property type="entry name" value="TYR_PHOSPHATASE_DUAL"/>
    <property type="match status" value="1"/>
</dbReference>
<comment type="catalytic activity">
    <reaction evidence="5">
        <text>3,5-bis(diphospho)-1D-myo-inositol 1,2,4,6-tetrakisphosphate + H2O = 3-diphospho-1D-myo-inositol 1,2,4,5,6-pentakisphosphate + phosphate + 2 H(+)</text>
        <dbReference type="Rhea" id="RHEA:56312"/>
        <dbReference type="ChEBI" id="CHEBI:15377"/>
        <dbReference type="ChEBI" id="CHEBI:15378"/>
        <dbReference type="ChEBI" id="CHEBI:43474"/>
        <dbReference type="ChEBI" id="CHEBI:140372"/>
        <dbReference type="ChEBI" id="CHEBI:140374"/>
        <dbReference type="EC" id="3.6.1.52"/>
    </reaction>
    <physiologicalReaction direction="left-to-right" evidence="5">
        <dbReference type="Rhea" id="RHEA:56313"/>
    </physiologicalReaction>
</comment>
<keyword evidence="12" id="KW-1185">Reference proteome</keyword>
<feature type="compositionally biased region" description="Polar residues" evidence="8">
    <location>
        <begin position="25"/>
        <end position="40"/>
    </location>
</feature>
<dbReference type="HOGENOM" id="CLU_624021_0_0_1"/>
<evidence type="ECO:0000256" key="5">
    <source>
        <dbReference type="ARBA" id="ARBA00047562"/>
    </source>
</evidence>